<gene>
    <name evidence="2" type="ORF">GUH15_12990</name>
</gene>
<dbReference type="Pfam" id="PF13508">
    <property type="entry name" value="Acetyltransf_7"/>
    <property type="match status" value="1"/>
</dbReference>
<evidence type="ECO:0000259" key="1">
    <source>
        <dbReference type="Pfam" id="PF13508"/>
    </source>
</evidence>
<feature type="non-terminal residue" evidence="2">
    <location>
        <position position="1"/>
    </location>
</feature>
<accession>A0A8I0L7B0</accession>
<dbReference type="GO" id="GO:0016747">
    <property type="term" value="F:acyltransferase activity, transferring groups other than amino-acyl groups"/>
    <property type="evidence" value="ECO:0007669"/>
    <property type="project" value="InterPro"/>
</dbReference>
<dbReference type="AlphaFoldDB" id="A0A8I0L7B0"/>
<proteinExistence type="predicted"/>
<sequence>PEGCRVSQLDYFAVVPAYRAHGIGAQLLAQLPAQEGDAEAILIEAEMPEKAEDAAMAVRRLGFYARCGAWDTHYTEHLFDAWFRILVLD</sequence>
<name>A0A8I0L7B0_XANCI</name>
<evidence type="ECO:0000313" key="2">
    <source>
        <dbReference type="EMBL" id="MBD4336956.1"/>
    </source>
</evidence>
<comment type="caution">
    <text evidence="2">The sequence shown here is derived from an EMBL/GenBank/DDBJ whole genome shotgun (WGS) entry which is preliminary data.</text>
</comment>
<organism evidence="2 3">
    <name type="scientific">Xanthomonas citri pv. citri</name>
    <dbReference type="NCBI Taxonomy" id="611301"/>
    <lineage>
        <taxon>Bacteria</taxon>
        <taxon>Pseudomonadati</taxon>
        <taxon>Pseudomonadota</taxon>
        <taxon>Gammaproteobacteria</taxon>
        <taxon>Lysobacterales</taxon>
        <taxon>Lysobacteraceae</taxon>
        <taxon>Xanthomonas</taxon>
    </lineage>
</organism>
<feature type="domain" description="N-acetyltransferase" evidence="1">
    <location>
        <begin position="10"/>
        <end position="68"/>
    </location>
</feature>
<dbReference type="EMBL" id="JAABFR010001013">
    <property type="protein sequence ID" value="MBD4336956.1"/>
    <property type="molecule type" value="Genomic_DNA"/>
</dbReference>
<reference evidence="2" key="1">
    <citation type="submission" date="2020-01" db="EMBL/GenBank/DDBJ databases">
        <authorList>
            <person name="Richard D."/>
        </authorList>
    </citation>
    <scope>NUCLEOTIDE SEQUENCE</scope>
    <source>
        <strain evidence="2">JP541</strain>
    </source>
</reference>
<keyword evidence="2" id="KW-0808">Transferase</keyword>
<evidence type="ECO:0000313" key="3">
    <source>
        <dbReference type="Proteomes" id="UP000653002"/>
    </source>
</evidence>
<dbReference type="SUPFAM" id="SSF55729">
    <property type="entry name" value="Acyl-CoA N-acyltransferases (Nat)"/>
    <property type="match status" value="1"/>
</dbReference>
<feature type="non-terminal residue" evidence="2">
    <location>
        <position position="89"/>
    </location>
</feature>
<dbReference type="InterPro" id="IPR000182">
    <property type="entry name" value="GNAT_dom"/>
</dbReference>
<dbReference type="InterPro" id="IPR016181">
    <property type="entry name" value="Acyl_CoA_acyltransferase"/>
</dbReference>
<protein>
    <submittedName>
        <fullName evidence="2">N-acetyltransferase</fullName>
    </submittedName>
</protein>
<dbReference type="Proteomes" id="UP000653002">
    <property type="component" value="Unassembled WGS sequence"/>
</dbReference>
<dbReference type="Gene3D" id="3.40.630.30">
    <property type="match status" value="1"/>
</dbReference>